<keyword evidence="5" id="KW-0285">Flavoprotein</keyword>
<evidence type="ECO:0000256" key="8">
    <source>
        <dbReference type="ARBA" id="ARBA00023027"/>
    </source>
</evidence>
<organism evidence="11 12">
    <name type="scientific">Photobacterium toruni</name>
    <dbReference type="NCBI Taxonomy" id="1935446"/>
    <lineage>
        <taxon>Bacteria</taxon>
        <taxon>Pseudomonadati</taxon>
        <taxon>Pseudomonadota</taxon>
        <taxon>Gammaproteobacteria</taxon>
        <taxon>Vibrionales</taxon>
        <taxon>Vibrionaceae</taxon>
        <taxon>Photobacterium</taxon>
    </lineage>
</organism>
<dbReference type="Pfam" id="PF07992">
    <property type="entry name" value="Pyr_redox_2"/>
    <property type="match status" value="1"/>
</dbReference>
<evidence type="ECO:0000259" key="9">
    <source>
        <dbReference type="Pfam" id="PF07992"/>
    </source>
</evidence>
<proteinExistence type="inferred from homology"/>
<keyword evidence="8" id="KW-0520">NAD</keyword>
<dbReference type="Pfam" id="PF18113">
    <property type="entry name" value="Rbx_binding"/>
    <property type="match status" value="1"/>
</dbReference>
<dbReference type="Gene3D" id="3.50.50.60">
    <property type="entry name" value="FAD/NAD(P)-binding domain"/>
    <property type="match status" value="2"/>
</dbReference>
<evidence type="ECO:0000313" key="11">
    <source>
        <dbReference type="EMBL" id="SKA48832.1"/>
    </source>
</evidence>
<dbReference type="GO" id="GO:0005737">
    <property type="term" value="C:cytoplasm"/>
    <property type="evidence" value="ECO:0007669"/>
    <property type="project" value="UniProtKB-SubCell"/>
</dbReference>
<protein>
    <submittedName>
        <fullName evidence="11">Nitric oxide reductase FlRd-NAD(+) reductase</fullName>
        <ecNumber evidence="11">1.18.1.-</ecNumber>
    </submittedName>
</protein>
<evidence type="ECO:0000256" key="5">
    <source>
        <dbReference type="ARBA" id="ARBA00022630"/>
    </source>
</evidence>
<dbReference type="PANTHER" id="PTHR43429:SF3">
    <property type="entry name" value="NITRITE REDUCTASE [NAD(P)H]"/>
    <property type="match status" value="1"/>
</dbReference>
<keyword evidence="4" id="KW-0963">Cytoplasm</keyword>
<dbReference type="GO" id="GO:0016491">
    <property type="term" value="F:oxidoreductase activity"/>
    <property type="evidence" value="ECO:0007669"/>
    <property type="project" value="UniProtKB-KW"/>
</dbReference>
<dbReference type="OrthoDB" id="9808980at2"/>
<dbReference type="RefSeq" id="WP_080175594.1">
    <property type="nucleotide sequence ID" value="NZ_AP024855.1"/>
</dbReference>
<evidence type="ECO:0000256" key="2">
    <source>
        <dbReference type="ARBA" id="ARBA00004496"/>
    </source>
</evidence>
<evidence type="ECO:0000256" key="1">
    <source>
        <dbReference type="ARBA" id="ARBA00001974"/>
    </source>
</evidence>
<evidence type="ECO:0000313" key="12">
    <source>
        <dbReference type="Proteomes" id="UP000191116"/>
    </source>
</evidence>
<sequence>MSNPIIVIGSGFAAYQWVKSFRKLDQHTAITLVTADQGADYSKPELSHVFSRNQQATDLIKQTAIEFAAEHNIELITDTVIKEINTAQQWVYFNQQQLHYSSLIIATGATSFIPNFAGNATDKIITLNSLSELQQNQLQINAAKHITILGAGLIGTEIAIDLATAGKQITLCDKAAAMMPALLPEFIAAELHQILSQNDIDLQLNATINEINTAGEKMIVSLQGKEDIHTDIIIAAMGLAPRIQLAQQAGINTNRGIIVNNMLETSATNVYAIGDCAEIDGKISAFIQPIMLSAIALAKTLAGTPTPLSLPPMLIKAKTPWLPLSLAGITTAMDIHWQIERDHEGYIAKAHTADQSLIGFIASHNKQKQVFALLRQLPPTL</sequence>
<dbReference type="InterPro" id="IPR041364">
    <property type="entry name" value="Rbx-bd"/>
</dbReference>
<reference evidence="11 12" key="1">
    <citation type="submission" date="2017-02" db="EMBL/GenBank/DDBJ databases">
        <authorList>
            <person name="Peterson S.W."/>
        </authorList>
    </citation>
    <scope>NUCLEOTIDE SEQUENCE [LARGE SCALE GENOMIC DNA]</scope>
    <source>
        <strain evidence="11 12">CECT 9189</strain>
    </source>
</reference>
<dbReference type="EMBL" id="FUWP01000018">
    <property type="protein sequence ID" value="SKA48832.1"/>
    <property type="molecule type" value="Genomic_DNA"/>
</dbReference>
<comment type="cofactor">
    <cofactor evidence="1">
        <name>FAD</name>
        <dbReference type="ChEBI" id="CHEBI:57692"/>
    </cofactor>
</comment>
<dbReference type="InterPro" id="IPR023753">
    <property type="entry name" value="FAD/NAD-binding_dom"/>
</dbReference>
<dbReference type="InterPro" id="IPR050260">
    <property type="entry name" value="FAD-bd_OxRdtase"/>
</dbReference>
<comment type="similarity">
    <text evidence="3">Belongs to the FAD-dependent oxidoreductase family.</text>
</comment>
<feature type="domain" description="Rubredoxin binding" evidence="10">
    <location>
        <begin position="308"/>
        <end position="377"/>
    </location>
</feature>
<dbReference type="AlphaFoldDB" id="A0A1T4U7T9"/>
<feature type="domain" description="FAD/NAD(P)-binding" evidence="9">
    <location>
        <begin position="5"/>
        <end position="280"/>
    </location>
</feature>
<gene>
    <name evidence="11" type="primary">norW</name>
    <name evidence="11" type="ORF">CZ814_02832</name>
</gene>
<evidence type="ECO:0000256" key="3">
    <source>
        <dbReference type="ARBA" id="ARBA00006442"/>
    </source>
</evidence>
<keyword evidence="6" id="KW-0274">FAD</keyword>
<evidence type="ECO:0000256" key="4">
    <source>
        <dbReference type="ARBA" id="ARBA00022490"/>
    </source>
</evidence>
<dbReference type="EC" id="1.18.1.-" evidence="11"/>
<evidence type="ECO:0000259" key="10">
    <source>
        <dbReference type="Pfam" id="PF18113"/>
    </source>
</evidence>
<comment type="subcellular location">
    <subcellularLocation>
        <location evidence="2">Cytoplasm</location>
    </subcellularLocation>
</comment>
<evidence type="ECO:0000256" key="6">
    <source>
        <dbReference type="ARBA" id="ARBA00022827"/>
    </source>
</evidence>
<dbReference type="Proteomes" id="UP000191116">
    <property type="component" value="Unassembled WGS sequence"/>
</dbReference>
<keyword evidence="7 11" id="KW-0560">Oxidoreductase</keyword>
<dbReference type="SUPFAM" id="SSF51905">
    <property type="entry name" value="FAD/NAD(P)-binding domain"/>
    <property type="match status" value="1"/>
</dbReference>
<accession>A0A1T4U7T9</accession>
<dbReference type="InterPro" id="IPR036188">
    <property type="entry name" value="FAD/NAD-bd_sf"/>
</dbReference>
<dbReference type="PRINTS" id="PR00368">
    <property type="entry name" value="FADPNR"/>
</dbReference>
<dbReference type="NCBIfam" id="NF003437">
    <property type="entry name" value="PRK04965.1"/>
    <property type="match status" value="1"/>
</dbReference>
<dbReference type="Gene3D" id="3.30.390.120">
    <property type="match status" value="1"/>
</dbReference>
<dbReference type="PANTHER" id="PTHR43429">
    <property type="entry name" value="PYRIDINE NUCLEOTIDE-DISULFIDE OXIDOREDUCTASE DOMAIN-CONTAINING"/>
    <property type="match status" value="1"/>
</dbReference>
<evidence type="ECO:0000256" key="7">
    <source>
        <dbReference type="ARBA" id="ARBA00023002"/>
    </source>
</evidence>
<name>A0A1T4U7T9_9GAMM</name>
<dbReference type="PRINTS" id="PR00411">
    <property type="entry name" value="PNDRDTASEI"/>
</dbReference>